<feature type="domain" description="Sulfotransferase" evidence="4">
    <location>
        <begin position="358"/>
        <end position="548"/>
    </location>
</feature>
<dbReference type="SUPFAM" id="SSF52540">
    <property type="entry name" value="P-loop containing nucleoside triphosphate hydrolases"/>
    <property type="match status" value="1"/>
</dbReference>
<gene>
    <name evidence="5" type="ORF">NIES46_12670</name>
</gene>
<dbReference type="Gene3D" id="1.25.40.10">
    <property type="entry name" value="Tetratricopeptide repeat domain"/>
    <property type="match status" value="3"/>
</dbReference>
<evidence type="ECO:0000256" key="1">
    <source>
        <dbReference type="ARBA" id="ARBA00022679"/>
    </source>
</evidence>
<evidence type="ECO:0000256" key="3">
    <source>
        <dbReference type="PROSITE-ProRule" id="PRU00339"/>
    </source>
</evidence>
<dbReference type="PANTHER" id="PTHR10605:SF56">
    <property type="entry name" value="BIFUNCTIONAL HEPARAN SULFATE N-DEACETYLASE_N-SULFOTRANSFERASE"/>
    <property type="match status" value="1"/>
</dbReference>
<dbReference type="Pfam" id="PF00685">
    <property type="entry name" value="Sulfotransfer_1"/>
    <property type="match status" value="1"/>
</dbReference>
<dbReference type="InterPro" id="IPR000863">
    <property type="entry name" value="Sulfotransferase_dom"/>
</dbReference>
<proteinExistence type="predicted"/>
<dbReference type="Pfam" id="PF00515">
    <property type="entry name" value="TPR_1"/>
    <property type="match status" value="1"/>
</dbReference>
<reference evidence="5 6" key="1">
    <citation type="journal article" date="2019" name="J Genomics">
        <title>The Draft Genome of a Hydrogen-producing Cyanobacterium, Arthrospira platensis NIES-46.</title>
        <authorList>
            <person name="Suzuki S."/>
            <person name="Yamaguchi H."/>
            <person name="Kawachi M."/>
        </authorList>
    </citation>
    <scope>NUCLEOTIDE SEQUENCE [LARGE SCALE GENOMIC DNA]</scope>
    <source>
        <strain evidence="5 6">NIES-46</strain>
    </source>
</reference>
<dbReference type="PROSITE" id="PS50293">
    <property type="entry name" value="TPR_REGION"/>
    <property type="match status" value="2"/>
</dbReference>
<sequence length="598" mass="69684">MSVPNPEAEALSLHEKAENYLDQGKLEKAIAFYQNAIQLNPDFSWSHHKLGDAFSQLERWEDARSAYQKAIALNSDFFWSYNNLGNTLIKQGHWSAAIQVYQQAISIEPHFPWCYYNLGNAYSYIGEWEKSIDAYLTACQLDENLPDIDEKLGNALAGYCQGYLDNVIENLTILPSFQNITIYQKLADNLARKDYWLGAIILYQKVLAIDPENQDILPKLNQTWERQRELEHQVNIQNQIVKQHPDSYDVYYSLGNALFQVGKWHQAIEAYLRSMELKPNLPPWLYKDLWILLKAEGRLGEVVDLYKKAIVKNPKSYELYINLGEVFAQQGNLEAAINCNCQATNIKFNQELINPGVPPKFMIIGTQKGGTTSLYYYLEKHPQTALSVIKEIEFWSRKFDRGLDWYLSHFCTMPKANRVMTGEATPSYLDCQPVAERLFNFYPDIRLIVLLRNPIDRAISHYYHWVNIGWESRDLSTAIASEINRFKQGNRQIWDCPHSYLARGIYVEFLKHWLSIFPKDNFLILQSEDLYNSPAATLTRVHQFLGLTDYSLKTYPKYNSRFYPDVTELWRYKLGEFYEPYNQALEDLLEVKFGWNSG</sequence>
<feature type="repeat" description="TPR" evidence="3">
    <location>
        <begin position="78"/>
        <end position="111"/>
    </location>
</feature>
<organism evidence="5 6">
    <name type="scientific">Limnospira platensis NIES-46</name>
    <dbReference type="NCBI Taxonomy" id="1236695"/>
    <lineage>
        <taxon>Bacteria</taxon>
        <taxon>Bacillati</taxon>
        <taxon>Cyanobacteriota</taxon>
        <taxon>Cyanophyceae</taxon>
        <taxon>Oscillatoriophycideae</taxon>
        <taxon>Oscillatoriales</taxon>
        <taxon>Sirenicapillariaceae</taxon>
        <taxon>Limnospira</taxon>
    </lineage>
</organism>
<dbReference type="Gene3D" id="3.40.50.300">
    <property type="entry name" value="P-loop containing nucleotide triphosphate hydrolases"/>
    <property type="match status" value="1"/>
</dbReference>
<feature type="repeat" description="TPR" evidence="3">
    <location>
        <begin position="248"/>
        <end position="281"/>
    </location>
</feature>
<dbReference type="SUPFAM" id="SSF48452">
    <property type="entry name" value="TPR-like"/>
    <property type="match status" value="2"/>
</dbReference>
<keyword evidence="2" id="KW-0325">Glycoprotein</keyword>
<dbReference type="Pfam" id="PF13431">
    <property type="entry name" value="TPR_17"/>
    <property type="match status" value="1"/>
</dbReference>
<dbReference type="GeneID" id="301682163"/>
<dbReference type="InterPro" id="IPR037359">
    <property type="entry name" value="NST/OST"/>
</dbReference>
<protein>
    <submittedName>
        <fullName evidence="5">TPR domain protein</fullName>
    </submittedName>
</protein>
<comment type="caution">
    <text evidence="5">The sequence shown here is derived from an EMBL/GenBank/DDBJ whole genome shotgun (WGS) entry which is preliminary data.</text>
</comment>
<dbReference type="Proteomes" id="UP000326169">
    <property type="component" value="Unassembled WGS sequence"/>
</dbReference>
<dbReference type="PROSITE" id="PS50005">
    <property type="entry name" value="TPR"/>
    <property type="match status" value="5"/>
</dbReference>
<keyword evidence="6" id="KW-1185">Reference proteome</keyword>
<accession>A0A5M3T5D6</accession>
<feature type="repeat" description="TPR" evidence="3">
    <location>
        <begin position="10"/>
        <end position="43"/>
    </location>
</feature>
<feature type="repeat" description="TPR" evidence="3">
    <location>
        <begin position="112"/>
        <end position="145"/>
    </location>
</feature>
<dbReference type="SMART" id="SM00028">
    <property type="entry name" value="TPR"/>
    <property type="match status" value="8"/>
</dbReference>
<evidence type="ECO:0000313" key="6">
    <source>
        <dbReference type="Proteomes" id="UP000326169"/>
    </source>
</evidence>
<dbReference type="Pfam" id="PF13414">
    <property type="entry name" value="TPR_11"/>
    <property type="match status" value="2"/>
</dbReference>
<dbReference type="PANTHER" id="PTHR10605">
    <property type="entry name" value="HEPARAN SULFATE SULFOTRANSFERASE"/>
    <property type="match status" value="1"/>
</dbReference>
<dbReference type="InterPro" id="IPR019734">
    <property type="entry name" value="TPR_rpt"/>
</dbReference>
<dbReference type="InterPro" id="IPR011990">
    <property type="entry name" value="TPR-like_helical_dom_sf"/>
</dbReference>
<dbReference type="RefSeq" id="WP_043468966.1">
    <property type="nucleotide sequence ID" value="NZ_BIMW01000066.1"/>
</dbReference>
<evidence type="ECO:0000313" key="5">
    <source>
        <dbReference type="EMBL" id="GCE93218.1"/>
    </source>
</evidence>
<evidence type="ECO:0000256" key="2">
    <source>
        <dbReference type="ARBA" id="ARBA00023180"/>
    </source>
</evidence>
<keyword evidence="3" id="KW-0802">TPR repeat</keyword>
<dbReference type="EMBL" id="BIMW01000066">
    <property type="protein sequence ID" value="GCE93218.1"/>
    <property type="molecule type" value="Genomic_DNA"/>
</dbReference>
<evidence type="ECO:0000259" key="4">
    <source>
        <dbReference type="Pfam" id="PF00685"/>
    </source>
</evidence>
<feature type="repeat" description="TPR" evidence="3">
    <location>
        <begin position="44"/>
        <end position="77"/>
    </location>
</feature>
<dbReference type="InterPro" id="IPR027417">
    <property type="entry name" value="P-loop_NTPase"/>
</dbReference>
<keyword evidence="1" id="KW-0808">Transferase</keyword>
<name>A0A5M3T5D6_LIMPL</name>